<keyword evidence="2" id="KW-1185">Reference proteome</keyword>
<organism evidence="1 2">
    <name type="scientific">Tuber melanosporum (strain Mel28)</name>
    <name type="common">Perigord black truffle</name>
    <dbReference type="NCBI Taxonomy" id="656061"/>
    <lineage>
        <taxon>Eukaryota</taxon>
        <taxon>Fungi</taxon>
        <taxon>Dikarya</taxon>
        <taxon>Ascomycota</taxon>
        <taxon>Pezizomycotina</taxon>
        <taxon>Pezizomycetes</taxon>
        <taxon>Pezizales</taxon>
        <taxon>Tuberaceae</taxon>
        <taxon>Tuber</taxon>
    </lineage>
</organism>
<gene>
    <name evidence="1" type="ORF">GSTUM_00009417001</name>
</gene>
<proteinExistence type="predicted"/>
<dbReference type="AlphaFoldDB" id="D5GK79"/>
<evidence type="ECO:0000313" key="2">
    <source>
        <dbReference type="Proteomes" id="UP000006911"/>
    </source>
</evidence>
<dbReference type="RefSeq" id="XP_002840731.1">
    <property type="nucleotide sequence ID" value="XM_002840685.1"/>
</dbReference>
<dbReference type="EMBL" id="FN430337">
    <property type="protein sequence ID" value="CAZ84922.1"/>
    <property type="molecule type" value="Genomic_DNA"/>
</dbReference>
<dbReference type="HOGENOM" id="CLU_2238585_0_0_1"/>
<dbReference type="GeneID" id="9186951"/>
<sequence>MLVDTRQGGAQDRFFFSEEEKRSVEGKQRALRTPPHRLNYRDPGFFSTPFFFPSFSFLSRVFPPDLSVPVNDATDEHQAFRWFLFPAAHFARLGERRFSSFVLGV</sequence>
<dbReference type="KEGG" id="tml:GSTUM_00009417001"/>
<evidence type="ECO:0000313" key="1">
    <source>
        <dbReference type="EMBL" id="CAZ84922.1"/>
    </source>
</evidence>
<dbReference type="InParanoid" id="D5GK79"/>
<protein>
    <submittedName>
        <fullName evidence="1">(Perigord truffle) hypothetical protein</fullName>
    </submittedName>
</protein>
<name>D5GK79_TUBMM</name>
<accession>D5GK79</accession>
<dbReference type="Proteomes" id="UP000006911">
    <property type="component" value="Unassembled WGS sequence"/>
</dbReference>
<reference evidence="1 2" key="1">
    <citation type="journal article" date="2010" name="Nature">
        <title>Perigord black truffle genome uncovers evolutionary origins and mechanisms of symbiosis.</title>
        <authorList>
            <person name="Martin F."/>
            <person name="Kohler A."/>
            <person name="Murat C."/>
            <person name="Balestrini R."/>
            <person name="Coutinho P.M."/>
            <person name="Jaillon O."/>
            <person name="Montanini B."/>
            <person name="Morin E."/>
            <person name="Noel B."/>
            <person name="Percudani R."/>
            <person name="Porcel B."/>
            <person name="Rubini A."/>
            <person name="Amicucci A."/>
            <person name="Amselem J."/>
            <person name="Anthouard V."/>
            <person name="Arcioni S."/>
            <person name="Artiguenave F."/>
            <person name="Aury J.M."/>
            <person name="Ballario P."/>
            <person name="Bolchi A."/>
            <person name="Brenna A."/>
            <person name="Brun A."/>
            <person name="Buee M."/>
            <person name="Cantarel B."/>
            <person name="Chevalier G."/>
            <person name="Couloux A."/>
            <person name="Da Silva C."/>
            <person name="Denoeud F."/>
            <person name="Duplessis S."/>
            <person name="Ghignone S."/>
            <person name="Hilselberger B."/>
            <person name="Iotti M."/>
            <person name="Marcais B."/>
            <person name="Mello A."/>
            <person name="Miranda M."/>
            <person name="Pacioni G."/>
            <person name="Quesneville H."/>
            <person name="Riccioni C."/>
            <person name="Ruotolo R."/>
            <person name="Splivallo R."/>
            <person name="Stocchi V."/>
            <person name="Tisserant E."/>
            <person name="Viscomi A.R."/>
            <person name="Zambonelli A."/>
            <person name="Zampieri E."/>
            <person name="Henrissat B."/>
            <person name="Lebrun M.H."/>
            <person name="Paolocci F."/>
            <person name="Bonfante P."/>
            <person name="Ottonello S."/>
            <person name="Wincker P."/>
        </authorList>
    </citation>
    <scope>NUCLEOTIDE SEQUENCE [LARGE SCALE GENOMIC DNA]</scope>
    <source>
        <strain evidence="1 2">Mel28</strain>
    </source>
</reference>